<evidence type="ECO:0000259" key="4">
    <source>
        <dbReference type="SMART" id="SM00822"/>
    </source>
</evidence>
<name>A0A9D0YWC8_9FIRM</name>
<dbReference type="PANTHER" id="PTHR42879">
    <property type="entry name" value="3-OXOACYL-(ACYL-CARRIER-PROTEIN) REDUCTASE"/>
    <property type="match status" value="1"/>
</dbReference>
<evidence type="ECO:0000313" key="6">
    <source>
        <dbReference type="Proteomes" id="UP000886819"/>
    </source>
</evidence>
<protein>
    <submittedName>
        <fullName evidence="5">SDR family oxidoreductase</fullName>
    </submittedName>
</protein>
<dbReference type="SUPFAM" id="SSF51735">
    <property type="entry name" value="NAD(P)-binding Rossmann-fold domains"/>
    <property type="match status" value="1"/>
</dbReference>
<dbReference type="PANTHER" id="PTHR42879:SF2">
    <property type="entry name" value="3-OXOACYL-[ACYL-CARRIER-PROTEIN] REDUCTASE FABG"/>
    <property type="match status" value="1"/>
</dbReference>
<dbReference type="FunFam" id="3.40.50.720:FF:000084">
    <property type="entry name" value="Short-chain dehydrogenase reductase"/>
    <property type="match status" value="1"/>
</dbReference>
<dbReference type="Proteomes" id="UP000886819">
    <property type="component" value="Unassembled WGS sequence"/>
</dbReference>
<dbReference type="Gene3D" id="3.40.50.720">
    <property type="entry name" value="NAD(P)-binding Rossmann-like Domain"/>
    <property type="match status" value="1"/>
</dbReference>
<dbReference type="InterPro" id="IPR036291">
    <property type="entry name" value="NAD(P)-bd_dom_sf"/>
</dbReference>
<comment type="caution">
    <text evidence="5">The sequence shown here is derived from an EMBL/GenBank/DDBJ whole genome shotgun (WGS) entry which is preliminary data.</text>
</comment>
<keyword evidence="3" id="KW-0443">Lipid metabolism</keyword>
<dbReference type="GO" id="GO:0008206">
    <property type="term" value="P:bile acid metabolic process"/>
    <property type="evidence" value="ECO:0007669"/>
    <property type="project" value="UniProtKB-ARBA"/>
</dbReference>
<dbReference type="InterPro" id="IPR057326">
    <property type="entry name" value="KR_dom"/>
</dbReference>
<sequence>MNTDALFGIAGKHAIVTGSSRGIGRACALYLAQAGVSVAVNYRTDLDAAEETLAQIRAGGGNGVVIQADVSTPEGVRQLCQAAEEKLGHIDILVSNVGIGSKMTAEELSCEEFLRVLQTNLFSHAEAVKQLLAGMKARRWGRIICISSVVGRSGKAFIGTSPAYAAAKGALISYTRSLARECGPYGITANSICPGWIDWPGKNRPVTEAFRAAAIREMPVGRTGTAQDVAGAAVFLASNLAEYVNGVALDVNGGLYMA</sequence>
<dbReference type="CDD" id="cd05233">
    <property type="entry name" value="SDR_c"/>
    <property type="match status" value="1"/>
</dbReference>
<keyword evidence="3" id="KW-0753">Steroid metabolism</keyword>
<feature type="domain" description="Ketoreductase" evidence="4">
    <location>
        <begin position="12"/>
        <end position="199"/>
    </location>
</feature>
<keyword evidence="2" id="KW-0560">Oxidoreductase</keyword>
<dbReference type="AlphaFoldDB" id="A0A9D0YWC8"/>
<dbReference type="SMART" id="SM00822">
    <property type="entry name" value="PKS_KR"/>
    <property type="match status" value="1"/>
</dbReference>
<dbReference type="PRINTS" id="PR00081">
    <property type="entry name" value="GDHRDH"/>
</dbReference>
<organism evidence="5 6">
    <name type="scientific">Candidatus Avichristensenella intestinipullorum</name>
    <dbReference type="NCBI Taxonomy" id="2840693"/>
    <lineage>
        <taxon>Bacteria</taxon>
        <taxon>Bacillati</taxon>
        <taxon>Bacillota</taxon>
        <taxon>Clostridia</taxon>
        <taxon>Candidatus Avichristensenella</taxon>
    </lineage>
</organism>
<evidence type="ECO:0000256" key="2">
    <source>
        <dbReference type="ARBA" id="ARBA00023002"/>
    </source>
</evidence>
<evidence type="ECO:0000256" key="1">
    <source>
        <dbReference type="ARBA" id="ARBA00006484"/>
    </source>
</evidence>
<dbReference type="PRINTS" id="PR00080">
    <property type="entry name" value="SDRFAMILY"/>
</dbReference>
<reference evidence="5" key="2">
    <citation type="journal article" date="2021" name="PeerJ">
        <title>Extensive microbial diversity within the chicken gut microbiome revealed by metagenomics and culture.</title>
        <authorList>
            <person name="Gilroy R."/>
            <person name="Ravi A."/>
            <person name="Getino M."/>
            <person name="Pursley I."/>
            <person name="Horton D.L."/>
            <person name="Alikhan N.F."/>
            <person name="Baker D."/>
            <person name="Gharbi K."/>
            <person name="Hall N."/>
            <person name="Watson M."/>
            <person name="Adriaenssens E.M."/>
            <person name="Foster-Nyarko E."/>
            <person name="Jarju S."/>
            <person name="Secka A."/>
            <person name="Antonio M."/>
            <person name="Oren A."/>
            <person name="Chaudhuri R.R."/>
            <person name="La Ragione R."/>
            <person name="Hildebrand F."/>
            <person name="Pallen M.J."/>
        </authorList>
    </citation>
    <scope>NUCLEOTIDE SEQUENCE</scope>
    <source>
        <strain evidence="5">ChiHile30-977</strain>
    </source>
</reference>
<proteinExistence type="inferred from homology"/>
<dbReference type="Pfam" id="PF13561">
    <property type="entry name" value="adh_short_C2"/>
    <property type="match status" value="1"/>
</dbReference>
<evidence type="ECO:0000313" key="5">
    <source>
        <dbReference type="EMBL" id="HIQ62596.1"/>
    </source>
</evidence>
<dbReference type="InterPro" id="IPR002347">
    <property type="entry name" value="SDR_fam"/>
</dbReference>
<gene>
    <name evidence="5" type="ORF">IAA66_03290</name>
</gene>
<dbReference type="GO" id="GO:0016491">
    <property type="term" value="F:oxidoreductase activity"/>
    <property type="evidence" value="ECO:0007669"/>
    <property type="project" value="UniProtKB-KW"/>
</dbReference>
<dbReference type="InterPro" id="IPR050259">
    <property type="entry name" value="SDR"/>
</dbReference>
<dbReference type="EMBL" id="DVFI01000044">
    <property type="protein sequence ID" value="HIQ62596.1"/>
    <property type="molecule type" value="Genomic_DNA"/>
</dbReference>
<comment type="similarity">
    <text evidence="1">Belongs to the short-chain dehydrogenases/reductases (SDR) family.</text>
</comment>
<reference evidence="5" key="1">
    <citation type="submission" date="2020-10" db="EMBL/GenBank/DDBJ databases">
        <authorList>
            <person name="Gilroy R."/>
        </authorList>
    </citation>
    <scope>NUCLEOTIDE SEQUENCE</scope>
    <source>
        <strain evidence="5">ChiHile30-977</strain>
    </source>
</reference>
<accession>A0A9D0YWC8</accession>
<evidence type="ECO:0000256" key="3">
    <source>
        <dbReference type="ARBA" id="ARBA00023221"/>
    </source>
</evidence>